<keyword evidence="4" id="KW-1003">Cell membrane</keyword>
<accession>A0A1M6HZT9</accession>
<dbReference type="PANTHER" id="PTHR45528">
    <property type="entry name" value="SENSOR HISTIDINE KINASE CPXA"/>
    <property type="match status" value="1"/>
</dbReference>
<reference evidence="16 17" key="1">
    <citation type="submission" date="2016-11" db="EMBL/GenBank/DDBJ databases">
        <authorList>
            <person name="Jaros S."/>
            <person name="Januszkiewicz K."/>
            <person name="Wedrychowicz H."/>
        </authorList>
    </citation>
    <scope>NUCLEOTIDE SEQUENCE [LARGE SCALE GENOMIC DNA]</scope>
    <source>
        <strain evidence="16 17">DSM 21758</strain>
    </source>
</reference>
<keyword evidence="11 14" id="KW-1133">Transmembrane helix</keyword>
<evidence type="ECO:0000256" key="1">
    <source>
        <dbReference type="ARBA" id="ARBA00000085"/>
    </source>
</evidence>
<feature type="transmembrane region" description="Helical" evidence="14">
    <location>
        <begin position="6"/>
        <end position="22"/>
    </location>
</feature>
<gene>
    <name evidence="16" type="ORF">SAMN02745163_01639</name>
</gene>
<dbReference type="Gene3D" id="3.30.565.10">
    <property type="entry name" value="Histidine kinase-like ATPase, C-terminal domain"/>
    <property type="match status" value="1"/>
</dbReference>
<dbReference type="InterPro" id="IPR005467">
    <property type="entry name" value="His_kinase_dom"/>
</dbReference>
<dbReference type="Pfam" id="PF00512">
    <property type="entry name" value="HisKA"/>
    <property type="match status" value="1"/>
</dbReference>
<dbReference type="CDD" id="cd00075">
    <property type="entry name" value="HATPase"/>
    <property type="match status" value="1"/>
</dbReference>
<keyword evidence="7 14" id="KW-0812">Transmembrane</keyword>
<dbReference type="InterPro" id="IPR036097">
    <property type="entry name" value="HisK_dim/P_sf"/>
</dbReference>
<keyword evidence="12" id="KW-0902">Two-component regulatory system</keyword>
<dbReference type="STRING" id="1121302.SAMN02745163_01639"/>
<dbReference type="PRINTS" id="PR00344">
    <property type="entry name" value="BCTRLSENSOR"/>
</dbReference>
<evidence type="ECO:0000256" key="13">
    <source>
        <dbReference type="ARBA" id="ARBA00023136"/>
    </source>
</evidence>
<dbReference type="RefSeq" id="WP_072986187.1">
    <property type="nucleotide sequence ID" value="NZ_FQZB01000007.1"/>
</dbReference>
<evidence type="ECO:0000256" key="9">
    <source>
        <dbReference type="ARBA" id="ARBA00022777"/>
    </source>
</evidence>
<name>A0A1M6HZT9_9CLOT</name>
<evidence type="ECO:0000313" key="17">
    <source>
        <dbReference type="Proteomes" id="UP000184310"/>
    </source>
</evidence>
<evidence type="ECO:0000313" key="16">
    <source>
        <dbReference type="EMBL" id="SHJ27604.1"/>
    </source>
</evidence>
<comment type="subcellular location">
    <subcellularLocation>
        <location evidence="2">Cell membrane</location>
        <topology evidence="2">Multi-pass membrane protein</topology>
    </subcellularLocation>
</comment>
<protein>
    <recommendedName>
        <fullName evidence="3">histidine kinase</fullName>
        <ecNumber evidence="3">2.7.13.3</ecNumber>
    </recommendedName>
</protein>
<dbReference type="Gene3D" id="1.10.287.130">
    <property type="match status" value="1"/>
</dbReference>
<dbReference type="GO" id="GO:0000155">
    <property type="term" value="F:phosphorelay sensor kinase activity"/>
    <property type="evidence" value="ECO:0007669"/>
    <property type="project" value="InterPro"/>
</dbReference>
<feature type="domain" description="Histidine kinase" evidence="15">
    <location>
        <begin position="87"/>
        <end position="295"/>
    </location>
</feature>
<keyword evidence="6" id="KW-0808">Transferase</keyword>
<evidence type="ECO:0000256" key="2">
    <source>
        <dbReference type="ARBA" id="ARBA00004651"/>
    </source>
</evidence>
<keyword evidence="5" id="KW-0597">Phosphoprotein</keyword>
<evidence type="ECO:0000259" key="15">
    <source>
        <dbReference type="PROSITE" id="PS50109"/>
    </source>
</evidence>
<dbReference type="OrthoDB" id="9792991at2"/>
<dbReference type="PANTHER" id="PTHR45528:SF1">
    <property type="entry name" value="SENSOR HISTIDINE KINASE CPXA"/>
    <property type="match status" value="1"/>
</dbReference>
<dbReference type="SMART" id="SM00388">
    <property type="entry name" value="HisKA"/>
    <property type="match status" value="1"/>
</dbReference>
<dbReference type="Pfam" id="PF02518">
    <property type="entry name" value="HATPase_c"/>
    <property type="match status" value="1"/>
</dbReference>
<dbReference type="InterPro" id="IPR003594">
    <property type="entry name" value="HATPase_dom"/>
</dbReference>
<keyword evidence="10" id="KW-0067">ATP-binding</keyword>
<organism evidence="16 17">
    <name type="scientific">Clostridium cavendishii DSM 21758</name>
    <dbReference type="NCBI Taxonomy" id="1121302"/>
    <lineage>
        <taxon>Bacteria</taxon>
        <taxon>Bacillati</taxon>
        <taxon>Bacillota</taxon>
        <taxon>Clostridia</taxon>
        <taxon>Eubacteriales</taxon>
        <taxon>Clostridiaceae</taxon>
        <taxon>Clostridium</taxon>
    </lineage>
</organism>
<keyword evidence="9 16" id="KW-0418">Kinase</keyword>
<dbReference type="AlphaFoldDB" id="A0A1M6HZT9"/>
<dbReference type="GO" id="GO:0005886">
    <property type="term" value="C:plasma membrane"/>
    <property type="evidence" value="ECO:0007669"/>
    <property type="project" value="UniProtKB-SubCell"/>
</dbReference>
<dbReference type="EMBL" id="FQZB01000007">
    <property type="protein sequence ID" value="SHJ27604.1"/>
    <property type="molecule type" value="Genomic_DNA"/>
</dbReference>
<dbReference type="CDD" id="cd00082">
    <property type="entry name" value="HisKA"/>
    <property type="match status" value="1"/>
</dbReference>
<keyword evidence="8" id="KW-0547">Nucleotide-binding</keyword>
<keyword evidence="13 14" id="KW-0472">Membrane</keyword>
<evidence type="ECO:0000256" key="10">
    <source>
        <dbReference type="ARBA" id="ARBA00022840"/>
    </source>
</evidence>
<sequence>MEVLLIFLIAFIIVLFIILYNLKRQIRRISSQIKDINNGDLTNISLSLINEDVVELAAQINRIISDKDELTCKVVKSEKKLKESIGNISHDFRTPLTSIIGYIQLLERSNLDEKQEKNLSTIKHKANDLKILADDFFELAVLDSNDIEPNFKKVNLGNLLSDVVLGNIKTIENANLKFSVNISEKPIFVYADEFMLKRIIQNLISNAIKYATNDFNISLVEEEKVKIKFKNSVDENDDIDVERLFERFYKGDKARGKKGTGLGLSIVKILAEKMSGEVNGTLKNGYLEISVELKK</sequence>
<dbReference type="InterPro" id="IPR004358">
    <property type="entry name" value="Sig_transdc_His_kin-like_C"/>
</dbReference>
<dbReference type="SMART" id="SM00387">
    <property type="entry name" value="HATPase_c"/>
    <property type="match status" value="1"/>
</dbReference>
<comment type="catalytic activity">
    <reaction evidence="1">
        <text>ATP + protein L-histidine = ADP + protein N-phospho-L-histidine.</text>
        <dbReference type="EC" id="2.7.13.3"/>
    </reaction>
</comment>
<dbReference type="InterPro" id="IPR036890">
    <property type="entry name" value="HATPase_C_sf"/>
</dbReference>
<dbReference type="SUPFAM" id="SSF47384">
    <property type="entry name" value="Homodimeric domain of signal transducing histidine kinase"/>
    <property type="match status" value="1"/>
</dbReference>
<evidence type="ECO:0000256" key="7">
    <source>
        <dbReference type="ARBA" id="ARBA00022692"/>
    </source>
</evidence>
<keyword evidence="17" id="KW-1185">Reference proteome</keyword>
<evidence type="ECO:0000256" key="11">
    <source>
        <dbReference type="ARBA" id="ARBA00022989"/>
    </source>
</evidence>
<dbReference type="SUPFAM" id="SSF55874">
    <property type="entry name" value="ATPase domain of HSP90 chaperone/DNA topoisomerase II/histidine kinase"/>
    <property type="match status" value="1"/>
</dbReference>
<dbReference type="InterPro" id="IPR003661">
    <property type="entry name" value="HisK_dim/P_dom"/>
</dbReference>
<evidence type="ECO:0000256" key="3">
    <source>
        <dbReference type="ARBA" id="ARBA00012438"/>
    </source>
</evidence>
<proteinExistence type="predicted"/>
<dbReference type="GO" id="GO:0005524">
    <property type="term" value="F:ATP binding"/>
    <property type="evidence" value="ECO:0007669"/>
    <property type="project" value="UniProtKB-KW"/>
</dbReference>
<dbReference type="PROSITE" id="PS50109">
    <property type="entry name" value="HIS_KIN"/>
    <property type="match status" value="1"/>
</dbReference>
<dbReference type="InterPro" id="IPR050398">
    <property type="entry name" value="HssS/ArlS-like"/>
</dbReference>
<evidence type="ECO:0000256" key="14">
    <source>
        <dbReference type="SAM" id="Phobius"/>
    </source>
</evidence>
<evidence type="ECO:0000256" key="5">
    <source>
        <dbReference type="ARBA" id="ARBA00022553"/>
    </source>
</evidence>
<evidence type="ECO:0000256" key="8">
    <source>
        <dbReference type="ARBA" id="ARBA00022741"/>
    </source>
</evidence>
<evidence type="ECO:0000256" key="6">
    <source>
        <dbReference type="ARBA" id="ARBA00022679"/>
    </source>
</evidence>
<dbReference type="EC" id="2.7.13.3" evidence="3"/>
<dbReference type="Proteomes" id="UP000184310">
    <property type="component" value="Unassembled WGS sequence"/>
</dbReference>
<evidence type="ECO:0000256" key="12">
    <source>
        <dbReference type="ARBA" id="ARBA00023012"/>
    </source>
</evidence>
<evidence type="ECO:0000256" key="4">
    <source>
        <dbReference type="ARBA" id="ARBA00022475"/>
    </source>
</evidence>